<feature type="compositionally biased region" description="Low complexity" evidence="1">
    <location>
        <begin position="244"/>
        <end position="263"/>
    </location>
</feature>
<feature type="region of interest" description="Disordered" evidence="1">
    <location>
        <begin position="1"/>
        <end position="63"/>
    </location>
</feature>
<name>A0A8D8WCB9_9HEMI</name>
<accession>A0A8D8WCB9</accession>
<protein>
    <submittedName>
        <fullName evidence="2">Uncharacterized protein</fullName>
    </submittedName>
</protein>
<feature type="compositionally biased region" description="Polar residues" evidence="1">
    <location>
        <begin position="307"/>
        <end position="319"/>
    </location>
</feature>
<feature type="region of interest" description="Disordered" evidence="1">
    <location>
        <begin position="144"/>
        <end position="177"/>
    </location>
</feature>
<feature type="compositionally biased region" description="Polar residues" evidence="1">
    <location>
        <begin position="265"/>
        <end position="277"/>
    </location>
</feature>
<feature type="region of interest" description="Disordered" evidence="1">
    <location>
        <begin position="300"/>
        <end position="330"/>
    </location>
</feature>
<evidence type="ECO:0000256" key="1">
    <source>
        <dbReference type="SAM" id="MobiDB-lite"/>
    </source>
</evidence>
<organism evidence="2">
    <name type="scientific">Cacopsylla melanoneura</name>
    <dbReference type="NCBI Taxonomy" id="428564"/>
    <lineage>
        <taxon>Eukaryota</taxon>
        <taxon>Metazoa</taxon>
        <taxon>Ecdysozoa</taxon>
        <taxon>Arthropoda</taxon>
        <taxon>Hexapoda</taxon>
        <taxon>Insecta</taxon>
        <taxon>Pterygota</taxon>
        <taxon>Neoptera</taxon>
        <taxon>Paraneoptera</taxon>
        <taxon>Hemiptera</taxon>
        <taxon>Sternorrhyncha</taxon>
        <taxon>Psylloidea</taxon>
        <taxon>Psyllidae</taxon>
        <taxon>Psyllinae</taxon>
        <taxon>Cacopsylla</taxon>
    </lineage>
</organism>
<feature type="region of interest" description="Disordered" evidence="1">
    <location>
        <begin position="233"/>
        <end position="279"/>
    </location>
</feature>
<dbReference type="EMBL" id="HBUF01174811">
    <property type="protein sequence ID" value="CAG6653703.1"/>
    <property type="molecule type" value="Transcribed_RNA"/>
</dbReference>
<feature type="compositionally biased region" description="Polar residues" evidence="1">
    <location>
        <begin position="233"/>
        <end position="243"/>
    </location>
</feature>
<dbReference type="AlphaFoldDB" id="A0A8D8WCB9"/>
<feature type="region of interest" description="Disordered" evidence="1">
    <location>
        <begin position="76"/>
        <end position="121"/>
    </location>
</feature>
<evidence type="ECO:0000313" key="2">
    <source>
        <dbReference type="EMBL" id="CAG6653703.1"/>
    </source>
</evidence>
<sequence length="377" mass="40318">MRIPYYMETLEKVDEEEGVAEESSEEVLARSSGGLDISVAPETPSLKDPPQAAERPSLKNKKMAGVLEPLVINAMNNAGTSEPSSPDDNDTATNKTTQNPPTLVNKTINTQNPIYATNDTKSGDINDVNDACYGSNRITNGLPPTIKNVLGDDKNGTNSSENKFETAATDDDSSLNGFHRLPNGFSTNADGPDDGKNDHISTTKEIKKTKHFVMSDPSATTTTTKEINSEPTNVVHNTNLNDPNSTSTEHNTTTTNDTNIGSNEFIASTNKPTNTTSERNKATNAITNALNVINNINNDTNSTNTTHIQSISTTDVPKTSTDESDNAPNCLTSENATNNAINATNNAINATKTTPRGVNCLNPLSLIPFLQSSSRSE</sequence>
<feature type="compositionally biased region" description="Polar residues" evidence="1">
    <location>
        <begin position="91"/>
        <end position="120"/>
    </location>
</feature>
<reference evidence="2" key="1">
    <citation type="submission" date="2021-05" db="EMBL/GenBank/DDBJ databases">
        <authorList>
            <person name="Alioto T."/>
            <person name="Alioto T."/>
            <person name="Gomez Garrido J."/>
        </authorList>
    </citation>
    <scope>NUCLEOTIDE SEQUENCE</scope>
</reference>
<proteinExistence type="predicted"/>
<feature type="compositionally biased region" description="Acidic residues" evidence="1">
    <location>
        <begin position="13"/>
        <end position="25"/>
    </location>
</feature>